<evidence type="ECO:0000313" key="1">
    <source>
        <dbReference type="EMBL" id="ATA17960.1"/>
    </source>
</evidence>
<gene>
    <name evidence="1" type="ORF">AWC35_00555</name>
</gene>
<proteinExistence type="predicted"/>
<name>A0A250AVI2_9GAMM</name>
<organism evidence="1 2">
    <name type="scientific">Gibbsiella quercinecans</name>
    <dbReference type="NCBI Taxonomy" id="929813"/>
    <lineage>
        <taxon>Bacteria</taxon>
        <taxon>Pseudomonadati</taxon>
        <taxon>Pseudomonadota</taxon>
        <taxon>Gammaproteobacteria</taxon>
        <taxon>Enterobacterales</taxon>
        <taxon>Yersiniaceae</taxon>
        <taxon>Gibbsiella</taxon>
    </lineage>
</organism>
<keyword evidence="2" id="KW-1185">Reference proteome</keyword>
<sequence length="63" mass="7217">MGNGGCRRHYALPSPSPSAWFQRFPIGSRRHLTHDRSPDGLPFRPRVPQSILSGFMHRQFDEA</sequence>
<reference evidence="1 2" key="1">
    <citation type="submission" date="2016-01" db="EMBL/GenBank/DDBJ databases">
        <authorList>
            <person name="Oliw E.H."/>
        </authorList>
    </citation>
    <scope>NUCLEOTIDE SEQUENCE [LARGE SCALE GENOMIC DNA]</scope>
    <source>
        <strain evidence="1 2">FRB97</strain>
    </source>
</reference>
<dbReference type="EMBL" id="CP014136">
    <property type="protein sequence ID" value="ATA17960.1"/>
    <property type="molecule type" value="Genomic_DNA"/>
</dbReference>
<dbReference type="AlphaFoldDB" id="A0A250AVI2"/>
<protein>
    <submittedName>
        <fullName evidence="1">Uncharacterized protein</fullName>
    </submittedName>
</protein>
<dbReference type="KEGG" id="gqu:AWC35_00555"/>
<dbReference type="Proteomes" id="UP000217182">
    <property type="component" value="Chromosome"/>
</dbReference>
<accession>A0A250AVI2</accession>
<evidence type="ECO:0000313" key="2">
    <source>
        <dbReference type="Proteomes" id="UP000217182"/>
    </source>
</evidence>